<feature type="compositionally biased region" description="Low complexity" evidence="1">
    <location>
        <begin position="1191"/>
        <end position="1216"/>
    </location>
</feature>
<dbReference type="PROSITE" id="PS51145">
    <property type="entry name" value="ZU5"/>
    <property type="match status" value="1"/>
</dbReference>
<dbReference type="OrthoDB" id="418634at2759"/>
<dbReference type="SUPFAM" id="SSF52540">
    <property type="entry name" value="P-loop containing nucleoside triphosphate hydrolases"/>
    <property type="match status" value="1"/>
</dbReference>
<gene>
    <name evidence="5" type="ORF">BpHYR1_052041</name>
</gene>
<dbReference type="InterPro" id="IPR008144">
    <property type="entry name" value="Guanylate_kin-like_dom"/>
</dbReference>
<dbReference type="Gene3D" id="2.60.220.30">
    <property type="match status" value="1"/>
</dbReference>
<sequence length="1431" mass="159284">MQKLDQQMLNQQHTKTKHNPYFLWEQHNITLIKSQNFGYGIAISGGLTNTNQDSSIYVSDIVPGGPAENKLLVDDILLSVNGVNVENVEHGFVIRLLKEAKDFIHLVIKRKIKQQNESDYIQNGCEMKRHNIAIQQTAATVMSNYQNNYQTNLHSASSNSTSTTDNSNQNLMSIMMNSTQSLSSMKPIKVQLNRKEKKELFGIVLGCKFYIKDIMPHSLAAQETNLKKGDILLKLNDLNTDQISLLDANKILSKYKDNKLNLVIKRNGSDDEDESGQGAKCGDGASLTNHSVDSIRPEINGDNERQPNHGCKFFSNKNIVLQYRSVVFARENGIGIRLAGGNKVGIFICDVQYNSPAERAGLKIGDKIIKVNGVDYTCLTREEAVQHILNIQNMVEMIVANSPEEYEPNAFDPLGADSFYIRTHFNCSSKSSTDLTFRINDILHVTDTLYNGVIGQWVASRLDKSGEAGEEAKGTVPNKVNAEQLVQTAPTIEQLYSTSEKSNEPVASFSLGASARMSIRMKLSGRNTLSKRSKSASRSSQESEQSVCKVSKANTFYSNKFTAYEKVVLKEVSFVRPIVIFGPLADVAREKLKSEFPSKFEIPESYSTESDSAQSSGVIKLASIKTIIEKGRHCLLDITPNAVDHLNYAQYYPICIYLKAQSRNHCKELRQKYAKNLKTKSSKRLYDNSAKLETYYAHLFTATIQLESNQWFKKLKEAIESQQTQPIWISQESELKAEPRSECVEANGQSVVRPVVKAEPKQSKCVFDDNFEFPIYTTAQPTISGAASTYSLYEENNFNRRSLAASDTDQQTNNLHNESFSHIYSTNFNKPCSSFHQDDAAINRVKSESNLSQDLFVKAQVTYANTGQNYQLDNQEENWKKFATISANTVKSVENGSGAKSVNNTPVKSRPSLNENSFSDQFKRLSTTDSGYKLIKNSQSSLMPNSSKNVIDQQLTNFDSENNLLLKPIAKSEMDHVTKQLFKQELDNKIKNDLKCKTNSCMKVVNGSDGMTLRRGQKDSPSRPPPPILPKPKFILPPTSTTNLVLQRNLKSKSELNIATQSNFSSSSAACSSSSSASSASSHTANDIEPESKSAMAKSNTFQQQKPRNKILENNSLISSSQGYQSDTWESHSSRQSFDMDNQYGSKYSQNLIKPIQEIKKLNNGSCSSDDTENENAHFKKKSILVQKADSSSSSSTVSSGSNSSSSAVGLSSSATISDESSKKRASYETFEMPHIYQTNCPTNEINSSNSFFYSRSNQKFSDLYANDKTRTSHNTYTAHYNDNGVYRKLFLDSNSNCSIIASANGVFDTNGGILESADTGVSLNVPEGAIANGCSFDLYFKVCHCKSTITNGKGEVLTNPIVMCGPRGIRFLKPIELQIPHFISIDGQSWSYAFKTQDTITDEDDPYNWNANRFHKKTLINSVAVQLESF</sequence>
<dbReference type="STRING" id="10195.A0A3M7RHC5"/>
<feature type="compositionally biased region" description="Polar residues" evidence="1">
    <location>
        <begin position="1097"/>
        <end position="1128"/>
    </location>
</feature>
<feature type="domain" description="PDZ" evidence="3">
    <location>
        <begin position="189"/>
        <end position="252"/>
    </location>
</feature>
<dbReference type="PANTHER" id="PTHR13865">
    <property type="entry name" value="TIGHT JUNCTION PROTEIN"/>
    <property type="match status" value="1"/>
</dbReference>
<dbReference type="Proteomes" id="UP000276133">
    <property type="component" value="Unassembled WGS sequence"/>
</dbReference>
<dbReference type="InterPro" id="IPR000906">
    <property type="entry name" value="ZU5_dom"/>
</dbReference>
<dbReference type="GO" id="GO:0005886">
    <property type="term" value="C:plasma membrane"/>
    <property type="evidence" value="ECO:0007669"/>
    <property type="project" value="TreeGrafter"/>
</dbReference>
<dbReference type="GO" id="GO:0045216">
    <property type="term" value="P:cell-cell junction organization"/>
    <property type="evidence" value="ECO:0007669"/>
    <property type="project" value="TreeGrafter"/>
</dbReference>
<feature type="domain" description="Guanylate kinase-like" evidence="2">
    <location>
        <begin position="621"/>
        <end position="720"/>
    </location>
</feature>
<dbReference type="GO" id="GO:0050839">
    <property type="term" value="F:cell adhesion molecule binding"/>
    <property type="evidence" value="ECO:0007669"/>
    <property type="project" value="TreeGrafter"/>
</dbReference>
<feature type="region of interest" description="Disordered" evidence="1">
    <location>
        <begin position="1066"/>
        <end position="1143"/>
    </location>
</feature>
<feature type="domain" description="PDZ" evidence="3">
    <location>
        <begin position="28"/>
        <end position="112"/>
    </location>
</feature>
<dbReference type="InterPro" id="IPR036034">
    <property type="entry name" value="PDZ_sf"/>
</dbReference>
<dbReference type="Pfam" id="PF00595">
    <property type="entry name" value="PDZ"/>
    <property type="match status" value="3"/>
</dbReference>
<evidence type="ECO:0000313" key="6">
    <source>
        <dbReference type="Proteomes" id="UP000276133"/>
    </source>
</evidence>
<evidence type="ECO:0000256" key="1">
    <source>
        <dbReference type="SAM" id="MobiDB-lite"/>
    </source>
</evidence>
<evidence type="ECO:0000259" key="2">
    <source>
        <dbReference type="PROSITE" id="PS50052"/>
    </source>
</evidence>
<dbReference type="GO" id="GO:0150105">
    <property type="term" value="P:protein localization to cell-cell junction"/>
    <property type="evidence" value="ECO:0007669"/>
    <property type="project" value="TreeGrafter"/>
</dbReference>
<dbReference type="SMART" id="SM00228">
    <property type="entry name" value="PDZ"/>
    <property type="match status" value="3"/>
</dbReference>
<evidence type="ECO:0000259" key="3">
    <source>
        <dbReference type="PROSITE" id="PS50106"/>
    </source>
</evidence>
<accession>A0A3M7RHC5</accession>
<dbReference type="Gene3D" id="2.30.30.40">
    <property type="entry name" value="SH3 Domains"/>
    <property type="match status" value="1"/>
</dbReference>
<dbReference type="InterPro" id="IPR036028">
    <property type="entry name" value="SH3-like_dom_sf"/>
</dbReference>
<dbReference type="SUPFAM" id="SSF50044">
    <property type="entry name" value="SH3-domain"/>
    <property type="match status" value="1"/>
</dbReference>
<feature type="region of interest" description="Disordered" evidence="1">
    <location>
        <begin position="1005"/>
        <end position="1039"/>
    </location>
</feature>
<name>A0A3M7RHC5_BRAPC</name>
<feature type="region of interest" description="Disordered" evidence="1">
    <location>
        <begin position="267"/>
        <end position="289"/>
    </location>
</feature>
<dbReference type="SMART" id="SM00218">
    <property type="entry name" value="ZU5"/>
    <property type="match status" value="1"/>
</dbReference>
<dbReference type="InterPro" id="IPR027417">
    <property type="entry name" value="P-loop_NTPase"/>
</dbReference>
<evidence type="ECO:0000313" key="5">
    <source>
        <dbReference type="EMBL" id="RNA22847.1"/>
    </source>
</evidence>
<comment type="caution">
    <text evidence="5">The sequence shown here is derived from an EMBL/GenBank/DDBJ whole genome shotgun (WGS) entry which is preliminary data.</text>
</comment>
<proteinExistence type="predicted"/>
<dbReference type="Gene3D" id="2.30.42.10">
    <property type="match status" value="3"/>
</dbReference>
<dbReference type="Gene3D" id="3.40.50.300">
    <property type="entry name" value="P-loop containing nucleotide triphosphate hydrolases"/>
    <property type="match status" value="1"/>
</dbReference>
<keyword evidence="6" id="KW-1185">Reference proteome</keyword>
<feature type="compositionally biased region" description="Low complexity" evidence="1">
    <location>
        <begin position="1066"/>
        <end position="1082"/>
    </location>
</feature>
<dbReference type="InterPro" id="IPR001478">
    <property type="entry name" value="PDZ"/>
</dbReference>
<feature type="domain" description="ZU5" evidence="4">
    <location>
        <begin position="1302"/>
        <end position="1431"/>
    </location>
</feature>
<dbReference type="GO" id="GO:0005923">
    <property type="term" value="C:bicellular tight junction"/>
    <property type="evidence" value="ECO:0007669"/>
    <property type="project" value="TreeGrafter"/>
</dbReference>
<dbReference type="InterPro" id="IPR008145">
    <property type="entry name" value="GK/Ca_channel_bsu"/>
</dbReference>
<dbReference type="PANTHER" id="PTHR13865:SF28">
    <property type="entry name" value="POLYCHAETOID, ISOFORM O"/>
    <property type="match status" value="1"/>
</dbReference>
<evidence type="ECO:0000259" key="4">
    <source>
        <dbReference type="PROSITE" id="PS51145"/>
    </source>
</evidence>
<feature type="domain" description="PDZ" evidence="3">
    <location>
        <begin position="318"/>
        <end position="403"/>
    </location>
</feature>
<dbReference type="Pfam" id="PF00791">
    <property type="entry name" value="ZU5"/>
    <property type="match status" value="1"/>
</dbReference>
<dbReference type="EMBL" id="REGN01003389">
    <property type="protein sequence ID" value="RNA22847.1"/>
    <property type="molecule type" value="Genomic_DNA"/>
</dbReference>
<dbReference type="SUPFAM" id="SSF50156">
    <property type="entry name" value="PDZ domain-like"/>
    <property type="match status" value="3"/>
</dbReference>
<feature type="region of interest" description="Disordered" evidence="1">
    <location>
        <begin position="1190"/>
        <end position="1216"/>
    </location>
</feature>
<dbReference type="PROSITE" id="PS50052">
    <property type="entry name" value="GUANYLATE_KINASE_2"/>
    <property type="match status" value="1"/>
</dbReference>
<organism evidence="5 6">
    <name type="scientific">Brachionus plicatilis</name>
    <name type="common">Marine rotifer</name>
    <name type="synonym">Brachionus muelleri</name>
    <dbReference type="NCBI Taxonomy" id="10195"/>
    <lineage>
        <taxon>Eukaryota</taxon>
        <taxon>Metazoa</taxon>
        <taxon>Spiralia</taxon>
        <taxon>Gnathifera</taxon>
        <taxon>Rotifera</taxon>
        <taxon>Eurotatoria</taxon>
        <taxon>Monogononta</taxon>
        <taxon>Pseudotrocha</taxon>
        <taxon>Ploima</taxon>
        <taxon>Brachionidae</taxon>
        <taxon>Brachionus</taxon>
    </lineage>
</organism>
<protein>
    <submittedName>
        <fullName evidence="5">Tight junction ZO-1-like</fullName>
    </submittedName>
</protein>
<dbReference type="PROSITE" id="PS50106">
    <property type="entry name" value="PDZ"/>
    <property type="match status" value="3"/>
</dbReference>
<feature type="region of interest" description="Disordered" evidence="1">
    <location>
        <begin position="525"/>
        <end position="544"/>
    </location>
</feature>
<feature type="region of interest" description="Disordered" evidence="1">
    <location>
        <begin position="895"/>
        <end position="916"/>
    </location>
</feature>
<feature type="compositionally biased region" description="Polar residues" evidence="1">
    <location>
        <begin position="1134"/>
        <end position="1143"/>
    </location>
</feature>
<dbReference type="GO" id="GO:0098609">
    <property type="term" value="P:cell-cell adhesion"/>
    <property type="evidence" value="ECO:0007669"/>
    <property type="project" value="TreeGrafter"/>
</dbReference>
<reference evidence="5 6" key="1">
    <citation type="journal article" date="2018" name="Sci. Rep.">
        <title>Genomic signatures of local adaptation to the degree of environmental predictability in rotifers.</title>
        <authorList>
            <person name="Franch-Gras L."/>
            <person name="Hahn C."/>
            <person name="Garcia-Roger E.M."/>
            <person name="Carmona M.J."/>
            <person name="Serra M."/>
            <person name="Gomez A."/>
        </authorList>
    </citation>
    <scope>NUCLEOTIDE SEQUENCE [LARGE SCALE GENOMIC DNA]</scope>
    <source>
        <strain evidence="5">HYR1</strain>
    </source>
</reference>
<dbReference type="SMART" id="SM00072">
    <property type="entry name" value="GuKc"/>
    <property type="match status" value="1"/>
</dbReference>
<dbReference type="Pfam" id="PF00625">
    <property type="entry name" value="Guanylate_kin"/>
    <property type="match status" value="1"/>
</dbReference>